<dbReference type="InterPro" id="IPR010730">
    <property type="entry name" value="HET"/>
</dbReference>
<dbReference type="EMBL" id="DS231616">
    <property type="protein sequence ID" value="EDU45927.1"/>
    <property type="molecule type" value="Genomic_DNA"/>
</dbReference>
<dbReference type="GeneID" id="6341634"/>
<dbReference type="STRING" id="426418.B2VY16"/>
<protein>
    <recommendedName>
        <fullName evidence="1">Heterokaryon incompatibility domain-containing protein</fullName>
    </recommendedName>
</protein>
<evidence type="ECO:0000313" key="2">
    <source>
        <dbReference type="EMBL" id="EDU45927.1"/>
    </source>
</evidence>
<dbReference type="PANTHER" id="PTHR33112:SF16">
    <property type="entry name" value="HETEROKARYON INCOMPATIBILITY DOMAIN-CONTAINING PROTEIN"/>
    <property type="match status" value="1"/>
</dbReference>
<dbReference type="KEGG" id="ptrr:6341634"/>
<reference evidence="3" key="1">
    <citation type="journal article" date="2013" name="G3 (Bethesda)">
        <title>Comparative genomics of a plant-pathogenic fungus, Pyrenophora tritici-repentis, reveals transduplication and the impact of repeat elements on pathogenicity and population divergence.</title>
        <authorList>
            <person name="Manning V.A."/>
            <person name="Pandelova I."/>
            <person name="Dhillon B."/>
            <person name="Wilhelm L.J."/>
            <person name="Goodwin S.B."/>
            <person name="Berlin A.M."/>
            <person name="Figueroa M."/>
            <person name="Freitag M."/>
            <person name="Hane J.K."/>
            <person name="Henrissat B."/>
            <person name="Holman W.H."/>
            <person name="Kodira C.D."/>
            <person name="Martin J."/>
            <person name="Oliver R.P."/>
            <person name="Robbertse B."/>
            <person name="Schackwitz W."/>
            <person name="Schwartz D.C."/>
            <person name="Spatafora J.W."/>
            <person name="Turgeon B.G."/>
            <person name="Yandava C."/>
            <person name="Young S."/>
            <person name="Zhou S."/>
            <person name="Zeng Q."/>
            <person name="Grigoriev I.V."/>
            <person name="Ma L.-J."/>
            <person name="Ciuffetti L.M."/>
        </authorList>
    </citation>
    <scope>NUCLEOTIDE SEQUENCE [LARGE SCALE GENOMIC DNA]</scope>
    <source>
        <strain evidence="3">Pt-1C-BFP</strain>
    </source>
</reference>
<accession>B2VY16</accession>
<dbReference type="HOGENOM" id="CLU_821691_0_0_1"/>
<dbReference type="AlphaFoldDB" id="B2VY16"/>
<dbReference type="InParanoid" id="B2VY16"/>
<dbReference type="Pfam" id="PF06985">
    <property type="entry name" value="HET"/>
    <property type="match status" value="1"/>
</dbReference>
<proteinExistence type="predicted"/>
<evidence type="ECO:0000259" key="1">
    <source>
        <dbReference type="Pfam" id="PF06985"/>
    </source>
</evidence>
<name>B2VY16_PYRTR</name>
<sequence length="338" mass="37815">MPQVLQKAIDITRRLVLRYIWINCLCIIQDDPDDWTREASKMGAVYENAHLTIAVSGSSGVNDSFLRKIELYGLTRRITVANQGGLPPVIAVRHTYPSGIHHGPKQEPWTTTTWTYQEKVSWSPSFQACNFIKFEAVTSMEDNRAPYSAFKSASLKITGVLLPCTISLEDARSDSFEKYSVDVGCAKAILHHDGLIHVSATHGPEENNLHIGREDCSTDCNALGLGGRSGNASLFYLGNSTYQDTGTPLQQIFLVVAMTKQPNIYTRLGVFLTRYPYVSGSRIPYEELEATLRIVIKAYDYLDTEEVKMSKDDNQEPHLSQENTLGWEDSDIQTITII</sequence>
<evidence type="ECO:0000313" key="3">
    <source>
        <dbReference type="Proteomes" id="UP000001471"/>
    </source>
</evidence>
<dbReference type="PANTHER" id="PTHR33112">
    <property type="entry name" value="DOMAIN PROTEIN, PUTATIVE-RELATED"/>
    <property type="match status" value="1"/>
</dbReference>
<organism evidence="2 3">
    <name type="scientific">Pyrenophora tritici-repentis (strain Pt-1C-BFP)</name>
    <name type="common">Wheat tan spot fungus</name>
    <name type="synonym">Drechslera tritici-repentis</name>
    <dbReference type="NCBI Taxonomy" id="426418"/>
    <lineage>
        <taxon>Eukaryota</taxon>
        <taxon>Fungi</taxon>
        <taxon>Dikarya</taxon>
        <taxon>Ascomycota</taxon>
        <taxon>Pezizomycotina</taxon>
        <taxon>Dothideomycetes</taxon>
        <taxon>Pleosporomycetidae</taxon>
        <taxon>Pleosporales</taxon>
        <taxon>Pleosporineae</taxon>
        <taxon>Pleosporaceae</taxon>
        <taxon>Pyrenophora</taxon>
    </lineage>
</organism>
<feature type="domain" description="Heterokaryon incompatibility" evidence="1">
    <location>
        <begin position="2"/>
        <end position="118"/>
    </location>
</feature>
<dbReference type="Proteomes" id="UP000001471">
    <property type="component" value="Unassembled WGS sequence"/>
</dbReference>
<gene>
    <name evidence="2" type="ORF">PTRG_03404</name>
</gene>